<evidence type="ECO:0000256" key="6">
    <source>
        <dbReference type="SAM" id="Phobius"/>
    </source>
</evidence>
<dbReference type="AlphaFoldDB" id="H8L349"/>
<feature type="transmembrane region" description="Helical" evidence="6">
    <location>
        <begin position="6"/>
        <end position="24"/>
    </location>
</feature>
<dbReference type="PANTHER" id="PTHR30086:SF19">
    <property type="entry name" value="THREONINE EFFLUX PROTEIN"/>
    <property type="match status" value="1"/>
</dbReference>
<evidence type="ECO:0000256" key="1">
    <source>
        <dbReference type="ARBA" id="ARBA00004651"/>
    </source>
</evidence>
<keyword evidence="5 6" id="KW-0472">Membrane</keyword>
<dbReference type="EMBL" id="CP003350">
    <property type="protein sequence ID" value="AFC84849.1"/>
    <property type="molecule type" value="Genomic_DNA"/>
</dbReference>
<accession>H8L349</accession>
<keyword evidence="4 6" id="KW-1133">Transmembrane helix</keyword>
<evidence type="ECO:0000256" key="5">
    <source>
        <dbReference type="ARBA" id="ARBA00023136"/>
    </source>
</evidence>
<feature type="transmembrane region" description="Helical" evidence="6">
    <location>
        <begin position="153"/>
        <end position="175"/>
    </location>
</feature>
<name>H8L349_FRAAD</name>
<keyword evidence="2" id="KW-1003">Cell membrane</keyword>
<organism evidence="7 8">
    <name type="scientific">Frateuria aurantia (strain ATCC 33424 / DSM 6220 / KCTC 2777 / LMG 1558 / NBRC 3245 / NCIMB 13370)</name>
    <name type="common">Acetobacter aurantius</name>
    <dbReference type="NCBI Taxonomy" id="767434"/>
    <lineage>
        <taxon>Bacteria</taxon>
        <taxon>Pseudomonadati</taxon>
        <taxon>Pseudomonadota</taxon>
        <taxon>Gammaproteobacteria</taxon>
        <taxon>Lysobacterales</taxon>
        <taxon>Rhodanobacteraceae</taxon>
        <taxon>Frateuria</taxon>
    </lineage>
</organism>
<proteinExistence type="predicted"/>
<dbReference type="RefSeq" id="WP_014401855.1">
    <property type="nucleotide sequence ID" value="NC_017033.1"/>
</dbReference>
<reference evidence="7" key="1">
    <citation type="submission" date="2012-02" db="EMBL/GenBank/DDBJ databases">
        <title>The complete genome of Frateuria aurantia DSM 6220.</title>
        <authorList>
            <consortium name="US DOE Joint Genome Institute (JGI-PGF)"/>
            <person name="Lucas S."/>
            <person name="Copeland A."/>
            <person name="Lapidus A."/>
            <person name="Glavina del Rio T."/>
            <person name="Dalin E."/>
            <person name="Tice H."/>
            <person name="Bruce D."/>
            <person name="Goodwin L."/>
            <person name="Pitluck S."/>
            <person name="Peters L."/>
            <person name="Ovchinnikova G."/>
            <person name="Teshima H."/>
            <person name="Kyrpides N."/>
            <person name="Mavromatis K."/>
            <person name="Ivanova N."/>
            <person name="Brettin T."/>
            <person name="Detter J.C."/>
            <person name="Han C."/>
            <person name="Larimer F."/>
            <person name="Land M."/>
            <person name="Hauser L."/>
            <person name="Markowitz V."/>
            <person name="Cheng J.-F."/>
            <person name="Hugenholtz P."/>
            <person name="Woyke T."/>
            <person name="Wu D."/>
            <person name="Brambilla E."/>
            <person name="Klenk H.-P."/>
            <person name="Eisen J.A."/>
        </authorList>
    </citation>
    <scope>NUCLEOTIDE SEQUENCE</scope>
    <source>
        <strain evidence="7">DSM 6220</strain>
    </source>
</reference>
<dbReference type="GO" id="GO:0005886">
    <property type="term" value="C:plasma membrane"/>
    <property type="evidence" value="ECO:0007669"/>
    <property type="project" value="UniProtKB-SubCell"/>
</dbReference>
<evidence type="ECO:0000256" key="2">
    <source>
        <dbReference type="ARBA" id="ARBA00022475"/>
    </source>
</evidence>
<evidence type="ECO:0000256" key="4">
    <source>
        <dbReference type="ARBA" id="ARBA00022989"/>
    </source>
</evidence>
<gene>
    <name evidence="7" type="ordered locus">Fraau_0359</name>
</gene>
<keyword evidence="8" id="KW-1185">Reference proteome</keyword>
<dbReference type="InterPro" id="IPR001123">
    <property type="entry name" value="LeuE-type"/>
</dbReference>
<evidence type="ECO:0000256" key="3">
    <source>
        <dbReference type="ARBA" id="ARBA00022692"/>
    </source>
</evidence>
<dbReference type="HOGENOM" id="CLU_079569_0_1_6"/>
<dbReference type="Pfam" id="PF01810">
    <property type="entry name" value="LysE"/>
    <property type="match status" value="1"/>
</dbReference>
<dbReference type="GO" id="GO:0015171">
    <property type="term" value="F:amino acid transmembrane transporter activity"/>
    <property type="evidence" value="ECO:0007669"/>
    <property type="project" value="TreeGrafter"/>
</dbReference>
<feature type="transmembrane region" description="Helical" evidence="6">
    <location>
        <begin position="129"/>
        <end position="147"/>
    </location>
</feature>
<keyword evidence="3 6" id="KW-0812">Transmembrane</keyword>
<dbReference type="Proteomes" id="UP000005234">
    <property type="component" value="Chromosome"/>
</dbReference>
<feature type="transmembrane region" description="Helical" evidence="6">
    <location>
        <begin position="36"/>
        <end position="62"/>
    </location>
</feature>
<dbReference type="OrthoDB" id="581870at2"/>
<sequence>MGFFLTVALVQLIALLSPGPDFLFVSQGAARHSRRVAMAGVVGITLGVAFWSGLALAGLHLLFQRLAWLQRAVSLAGGLYLIWIGLQMLRAALRRPVQVSDGELAPLLPRSAGKALRQGLLTNLANPKVVIYFGSIFSAFVGGHSAVAVRWELWLLVVLETLAWFSVVAIVFGLPAMRSWYARMGRVLDGVAGAVFGLFGLELLWRARQVAG</sequence>
<protein>
    <submittedName>
        <fullName evidence="7">Putative threonine efflux protein</fullName>
    </submittedName>
</protein>
<evidence type="ECO:0000313" key="8">
    <source>
        <dbReference type="Proteomes" id="UP000005234"/>
    </source>
</evidence>
<dbReference type="STRING" id="767434.Fraau_0359"/>
<comment type="subcellular location">
    <subcellularLocation>
        <location evidence="1">Cell membrane</location>
        <topology evidence="1">Multi-pass membrane protein</topology>
    </subcellularLocation>
</comment>
<dbReference type="eggNOG" id="COG1280">
    <property type="taxonomic scope" value="Bacteria"/>
</dbReference>
<feature type="transmembrane region" description="Helical" evidence="6">
    <location>
        <begin position="68"/>
        <end position="86"/>
    </location>
</feature>
<dbReference type="PANTHER" id="PTHR30086">
    <property type="entry name" value="ARGININE EXPORTER PROTEIN ARGO"/>
    <property type="match status" value="1"/>
</dbReference>
<evidence type="ECO:0000313" key="7">
    <source>
        <dbReference type="EMBL" id="AFC84849.1"/>
    </source>
</evidence>
<dbReference type="KEGG" id="fau:Fraau_0359"/>